<evidence type="ECO:0000313" key="2">
    <source>
        <dbReference type="EMBL" id="CAG8477609.1"/>
    </source>
</evidence>
<comment type="caution">
    <text evidence="2">The sequence shown here is derived from an EMBL/GenBank/DDBJ whole genome shotgun (WGS) entry which is preliminary data.</text>
</comment>
<dbReference type="EMBL" id="CAJVPV010000885">
    <property type="protein sequence ID" value="CAG8477609.1"/>
    <property type="molecule type" value="Genomic_DNA"/>
</dbReference>
<dbReference type="Proteomes" id="UP000789342">
    <property type="component" value="Unassembled WGS sequence"/>
</dbReference>
<sequence>MLTVCHQQNRALTYFQIALDRVVGDGPVRHSQEQGKKKTHSNSSREIGSELNLEVIDTSLDLLDELLFDLYYTPDAGKKTDRNTPFEDQLDIFLLVELACFRSVHFR</sequence>
<name>A0A9N8ZAZ5_9GLOM</name>
<feature type="compositionally biased region" description="Basic and acidic residues" evidence="1">
    <location>
        <begin position="27"/>
        <end position="36"/>
    </location>
</feature>
<accession>A0A9N8ZAZ5</accession>
<feature type="region of interest" description="Disordered" evidence="1">
    <location>
        <begin position="26"/>
        <end position="45"/>
    </location>
</feature>
<proteinExistence type="predicted"/>
<dbReference type="AlphaFoldDB" id="A0A9N8ZAZ5"/>
<keyword evidence="3" id="KW-1185">Reference proteome</keyword>
<organism evidence="2 3">
    <name type="scientific">Acaulospora morrowiae</name>
    <dbReference type="NCBI Taxonomy" id="94023"/>
    <lineage>
        <taxon>Eukaryota</taxon>
        <taxon>Fungi</taxon>
        <taxon>Fungi incertae sedis</taxon>
        <taxon>Mucoromycota</taxon>
        <taxon>Glomeromycotina</taxon>
        <taxon>Glomeromycetes</taxon>
        <taxon>Diversisporales</taxon>
        <taxon>Acaulosporaceae</taxon>
        <taxon>Acaulospora</taxon>
    </lineage>
</organism>
<gene>
    <name evidence="2" type="ORF">AMORRO_LOCUS2151</name>
</gene>
<protein>
    <submittedName>
        <fullName evidence="2">7170_t:CDS:1</fullName>
    </submittedName>
</protein>
<evidence type="ECO:0000313" key="3">
    <source>
        <dbReference type="Proteomes" id="UP000789342"/>
    </source>
</evidence>
<evidence type="ECO:0000256" key="1">
    <source>
        <dbReference type="SAM" id="MobiDB-lite"/>
    </source>
</evidence>
<reference evidence="2" key="1">
    <citation type="submission" date="2021-06" db="EMBL/GenBank/DDBJ databases">
        <authorList>
            <person name="Kallberg Y."/>
            <person name="Tangrot J."/>
            <person name="Rosling A."/>
        </authorList>
    </citation>
    <scope>NUCLEOTIDE SEQUENCE</scope>
    <source>
        <strain evidence="2">CL551</strain>
    </source>
</reference>